<organism evidence="6 7">
    <name type="scientific">Solimicrobium silvestre</name>
    <dbReference type="NCBI Taxonomy" id="2099400"/>
    <lineage>
        <taxon>Bacteria</taxon>
        <taxon>Pseudomonadati</taxon>
        <taxon>Pseudomonadota</taxon>
        <taxon>Betaproteobacteria</taxon>
        <taxon>Burkholderiales</taxon>
        <taxon>Oxalobacteraceae</taxon>
        <taxon>Solimicrobium</taxon>
    </lineage>
</organism>
<proteinExistence type="inferred from homology"/>
<evidence type="ECO:0000313" key="6">
    <source>
        <dbReference type="EMBL" id="PRC91537.1"/>
    </source>
</evidence>
<dbReference type="PANTHER" id="PTHR30126:SF88">
    <property type="entry name" value="TRANSCRIPTIONAL REGULATOR-RELATED"/>
    <property type="match status" value="1"/>
</dbReference>
<dbReference type="PANTHER" id="PTHR30126">
    <property type="entry name" value="HTH-TYPE TRANSCRIPTIONAL REGULATOR"/>
    <property type="match status" value="1"/>
</dbReference>
<dbReference type="SUPFAM" id="SSF53850">
    <property type="entry name" value="Periplasmic binding protein-like II"/>
    <property type="match status" value="1"/>
</dbReference>
<keyword evidence="4" id="KW-0804">Transcription</keyword>
<feature type="domain" description="HTH lysR-type" evidence="5">
    <location>
        <begin position="7"/>
        <end position="64"/>
    </location>
</feature>
<dbReference type="Pfam" id="PF00126">
    <property type="entry name" value="HTH_1"/>
    <property type="match status" value="1"/>
</dbReference>
<dbReference type="PROSITE" id="PS50931">
    <property type="entry name" value="HTH_LYSR"/>
    <property type="match status" value="1"/>
</dbReference>
<comment type="caution">
    <text evidence="6">The sequence shown here is derived from an EMBL/GenBank/DDBJ whole genome shotgun (WGS) entry which is preliminary data.</text>
</comment>
<dbReference type="Pfam" id="PF03466">
    <property type="entry name" value="LysR_substrate"/>
    <property type="match status" value="1"/>
</dbReference>
<evidence type="ECO:0000256" key="4">
    <source>
        <dbReference type="ARBA" id="ARBA00023163"/>
    </source>
</evidence>
<dbReference type="InterPro" id="IPR036390">
    <property type="entry name" value="WH_DNA-bd_sf"/>
</dbReference>
<keyword evidence="3" id="KW-0238">DNA-binding</keyword>
<sequence length="306" mass="33674">MAAFPHITLEQWRALITVVDTGSYANAAEALHKSQSSVTYAVQKLESLLGISAFEIQGRKAVLTPTGQLLYRRALHLLAEAENIERAAKKISAGWEPEIRLAADIIFPSFILLDCFDQFGKKSPHTRIELIESVMGGTIEALLTGQVDLAIATSIPQGFLGRTLIQLRFIPVAHPNHPLHQLNRELSIRDLETERHLVIRESGSKRTTNTLIAQAPQRWTVGHSATSIEAVARGYGFAWFPEVNIRHQLKEGTLKALPLKDGGERFATMYLIFADPDVAGPGTQYLAQLIQDAVLSTCAEHVANKG</sequence>
<evidence type="ECO:0000313" key="7">
    <source>
        <dbReference type="Proteomes" id="UP000237839"/>
    </source>
</evidence>
<dbReference type="Gene3D" id="3.40.190.290">
    <property type="match status" value="1"/>
</dbReference>
<name>A0A2S9GUY4_9BURK</name>
<dbReference type="Gene3D" id="1.10.10.10">
    <property type="entry name" value="Winged helix-like DNA-binding domain superfamily/Winged helix DNA-binding domain"/>
    <property type="match status" value="1"/>
</dbReference>
<evidence type="ECO:0000256" key="2">
    <source>
        <dbReference type="ARBA" id="ARBA00023015"/>
    </source>
</evidence>
<evidence type="ECO:0000256" key="3">
    <source>
        <dbReference type="ARBA" id="ARBA00023125"/>
    </source>
</evidence>
<gene>
    <name evidence="6" type="ORF">S2091_3815</name>
</gene>
<comment type="similarity">
    <text evidence="1">Belongs to the LysR transcriptional regulatory family.</text>
</comment>
<dbReference type="OrthoDB" id="5293066at2"/>
<dbReference type="InterPro" id="IPR005119">
    <property type="entry name" value="LysR_subst-bd"/>
</dbReference>
<keyword evidence="2" id="KW-0805">Transcription regulation</keyword>
<dbReference type="SUPFAM" id="SSF46785">
    <property type="entry name" value="Winged helix' DNA-binding domain"/>
    <property type="match status" value="1"/>
</dbReference>
<dbReference type="GO" id="GO:0000976">
    <property type="term" value="F:transcription cis-regulatory region binding"/>
    <property type="evidence" value="ECO:0007669"/>
    <property type="project" value="TreeGrafter"/>
</dbReference>
<reference evidence="6 7" key="1">
    <citation type="submission" date="2018-02" db="EMBL/GenBank/DDBJ databases">
        <title>Solimicrobium silvestre gen. nov., sp. nov., isolated from alpine forest soil.</title>
        <authorList>
            <person name="Margesin R."/>
            <person name="Albuquerque L."/>
            <person name="Zhang D.-C."/>
            <person name="Froufe H.J.C."/>
            <person name="Severino R."/>
            <person name="Roxo I."/>
            <person name="Egas C."/>
            <person name="Da Costa M.S."/>
        </authorList>
    </citation>
    <scope>NUCLEOTIDE SEQUENCE [LARGE SCALE GENOMIC DNA]</scope>
    <source>
        <strain evidence="6 7">S20-91</strain>
    </source>
</reference>
<dbReference type="RefSeq" id="WP_105533559.1">
    <property type="nucleotide sequence ID" value="NZ_PUGF01000022.1"/>
</dbReference>
<protein>
    <submittedName>
        <fullName evidence="6">Transcriptional regulator</fullName>
    </submittedName>
</protein>
<dbReference type="EMBL" id="PUGF01000022">
    <property type="protein sequence ID" value="PRC91537.1"/>
    <property type="molecule type" value="Genomic_DNA"/>
</dbReference>
<dbReference type="GO" id="GO:0003700">
    <property type="term" value="F:DNA-binding transcription factor activity"/>
    <property type="evidence" value="ECO:0007669"/>
    <property type="project" value="InterPro"/>
</dbReference>
<evidence type="ECO:0000256" key="1">
    <source>
        <dbReference type="ARBA" id="ARBA00009437"/>
    </source>
</evidence>
<dbReference type="InterPro" id="IPR000847">
    <property type="entry name" value="LysR_HTH_N"/>
</dbReference>
<dbReference type="InterPro" id="IPR036388">
    <property type="entry name" value="WH-like_DNA-bd_sf"/>
</dbReference>
<evidence type="ECO:0000259" key="5">
    <source>
        <dbReference type="PROSITE" id="PS50931"/>
    </source>
</evidence>
<dbReference type="AlphaFoldDB" id="A0A2S9GUY4"/>
<dbReference type="Proteomes" id="UP000237839">
    <property type="component" value="Unassembled WGS sequence"/>
</dbReference>
<keyword evidence="7" id="KW-1185">Reference proteome</keyword>
<accession>A0A2S9GUY4</accession>